<dbReference type="EMBL" id="JADWDJ010000006">
    <property type="protein sequence ID" value="KAG5279590.1"/>
    <property type="molecule type" value="Genomic_DNA"/>
</dbReference>
<dbReference type="Gene3D" id="3.30.470.20">
    <property type="entry name" value="ATP-grasp fold, B domain"/>
    <property type="match status" value="1"/>
</dbReference>
<dbReference type="GO" id="GO:0047730">
    <property type="term" value="F:carnosine synthase activity"/>
    <property type="evidence" value="ECO:0007669"/>
    <property type="project" value="InterPro"/>
</dbReference>
<dbReference type="PANTHER" id="PTHR48066">
    <property type="entry name" value="CARNOSINE SYNTHASE 1"/>
    <property type="match status" value="1"/>
</dbReference>
<accession>A0AAV6H0N9</accession>
<organism evidence="3 4">
    <name type="scientific">Alosa alosa</name>
    <name type="common">allis shad</name>
    <dbReference type="NCBI Taxonomy" id="278164"/>
    <lineage>
        <taxon>Eukaryota</taxon>
        <taxon>Metazoa</taxon>
        <taxon>Chordata</taxon>
        <taxon>Craniata</taxon>
        <taxon>Vertebrata</taxon>
        <taxon>Euteleostomi</taxon>
        <taxon>Actinopterygii</taxon>
        <taxon>Neopterygii</taxon>
        <taxon>Teleostei</taxon>
        <taxon>Clupei</taxon>
        <taxon>Clupeiformes</taxon>
        <taxon>Clupeoidei</taxon>
        <taxon>Clupeidae</taxon>
        <taxon>Alosa</taxon>
    </lineage>
</organism>
<evidence type="ECO:0000256" key="1">
    <source>
        <dbReference type="PROSITE-ProRule" id="PRU00409"/>
    </source>
</evidence>
<dbReference type="Gene3D" id="3.40.50.20">
    <property type="match status" value="1"/>
</dbReference>
<dbReference type="GO" id="GO:0016887">
    <property type="term" value="F:ATP hydrolysis activity"/>
    <property type="evidence" value="ECO:0007669"/>
    <property type="project" value="InterPro"/>
</dbReference>
<dbReference type="AlphaFoldDB" id="A0AAV6H0N9"/>
<dbReference type="Pfam" id="PF13535">
    <property type="entry name" value="ATP-grasp_4"/>
    <property type="match status" value="1"/>
</dbReference>
<comment type="caution">
    <text evidence="3">The sequence shown here is derived from an EMBL/GenBank/DDBJ whole genome shotgun (WGS) entry which is preliminary data.</text>
</comment>
<dbReference type="GO" id="GO:0005524">
    <property type="term" value="F:ATP binding"/>
    <property type="evidence" value="ECO:0007669"/>
    <property type="project" value="UniProtKB-UniRule"/>
</dbReference>
<protein>
    <recommendedName>
        <fullName evidence="2">ATP-grasp domain-containing protein</fullName>
    </recommendedName>
</protein>
<dbReference type="PANTHER" id="PTHR48066:SF1">
    <property type="entry name" value="CARNOSINE SYNTHASE 1"/>
    <property type="match status" value="1"/>
</dbReference>
<keyword evidence="1" id="KW-0547">Nucleotide-binding</keyword>
<dbReference type="SUPFAM" id="SSF56059">
    <property type="entry name" value="Glutathione synthetase ATP-binding domain-like"/>
    <property type="match status" value="1"/>
</dbReference>
<name>A0AAV6H0N9_9TELE</name>
<keyword evidence="1" id="KW-0067">ATP-binding</keyword>
<dbReference type="GO" id="GO:0046872">
    <property type="term" value="F:metal ion binding"/>
    <property type="evidence" value="ECO:0007669"/>
    <property type="project" value="InterPro"/>
</dbReference>
<dbReference type="InterPro" id="IPR011761">
    <property type="entry name" value="ATP-grasp"/>
</dbReference>
<feature type="domain" description="ATP-grasp" evidence="2">
    <location>
        <begin position="575"/>
        <end position="777"/>
    </location>
</feature>
<evidence type="ECO:0000313" key="4">
    <source>
        <dbReference type="Proteomes" id="UP000823561"/>
    </source>
</evidence>
<dbReference type="Gene3D" id="3.30.1490.20">
    <property type="entry name" value="ATP-grasp fold, A domain"/>
    <property type="match status" value="1"/>
</dbReference>
<dbReference type="InterPro" id="IPR013815">
    <property type="entry name" value="ATP_grasp_subdomain_1"/>
</dbReference>
<proteinExistence type="predicted"/>
<dbReference type="PROSITE" id="PS50975">
    <property type="entry name" value="ATP_GRASP"/>
    <property type="match status" value="1"/>
</dbReference>
<reference evidence="3" key="1">
    <citation type="submission" date="2020-10" db="EMBL/GenBank/DDBJ databases">
        <title>Chromosome-scale genome assembly of the Allis shad, Alosa alosa.</title>
        <authorList>
            <person name="Margot Z."/>
            <person name="Christophe K."/>
            <person name="Cabau C."/>
            <person name="Louis A."/>
            <person name="Berthelot C."/>
            <person name="Parey E."/>
            <person name="Roest Crollius H."/>
            <person name="Montfort J."/>
            <person name="Robinson-Rechavi M."/>
            <person name="Bucao C."/>
            <person name="Bouchez O."/>
            <person name="Gislard M."/>
            <person name="Lluch J."/>
            <person name="Milhes M."/>
            <person name="Lampietro C."/>
            <person name="Lopez Roques C."/>
            <person name="Donnadieu C."/>
            <person name="Braasch I."/>
            <person name="Desvignes T."/>
            <person name="Postlethwait J."/>
            <person name="Bobe J."/>
            <person name="Guiguen Y."/>
        </authorList>
    </citation>
    <scope>NUCLEOTIDE SEQUENCE</scope>
    <source>
        <strain evidence="3">M-15738</strain>
        <tissue evidence="3">Blood</tissue>
    </source>
</reference>
<dbReference type="Proteomes" id="UP000823561">
    <property type="component" value="Chromosome 6"/>
</dbReference>
<evidence type="ECO:0000313" key="3">
    <source>
        <dbReference type="EMBL" id="KAG5279590.1"/>
    </source>
</evidence>
<evidence type="ECO:0000259" key="2">
    <source>
        <dbReference type="PROSITE" id="PS50975"/>
    </source>
</evidence>
<keyword evidence="4" id="KW-1185">Reference proteome</keyword>
<dbReference type="InterPro" id="IPR031046">
    <property type="entry name" value="CARNS1"/>
</dbReference>
<gene>
    <name evidence="3" type="ORF">AALO_G00079430</name>
</gene>
<dbReference type="GO" id="GO:0035499">
    <property type="term" value="P:carnosine biosynthetic process"/>
    <property type="evidence" value="ECO:0007669"/>
    <property type="project" value="InterPro"/>
</dbReference>
<sequence length="883" mass="97744">MDISKKDKSFLPQSYSTLQQILCELALPKTRDRTQNPRKDVGRCDVIICVMASPDKYLSLLLAGGKKCPGRMMLCLCPSWVCRSPSNTQSGLFSLFILKAVTFEAGGYTYLDTFSSPCRVMYLLEDGSMGPSVGEGLDCLTCSSPQLNTLTEDVLLNYQLFGKGCLPSHAGPLPIIPPEGLVSSHPSLMLHPTQEKEDLEESMEKVISDFLQQPEVQGSDKVLVQLSTSGWGSQESAAVLRRQDREGLLRAAAALVPQMREGEAILLTACYPSIQPLQRTKVKNSLFKEPTVRKEQLFLHISAQVCRTPDDQPQLTQMLCWVDRAESHPRAGPSSLQSLEETLRDWGLSQLDDIISSLEKWAKTALQAIMDHQSELEVTKKGGLHARTDLIGVDFSLGKMDGELLPFLLGIKNVSRGMFSTPNGLLHPQLSSSAIEPLLQTICHHSHCSILAGKTLLFIGAGASKKLGVFVTAKQYGIKSILVCYKERHPAYDYVSEYLVYDYMDHTQDEVHTENIVSLLEKKGLQPDGCLTFICKNTILCALVRAKLGLPGDTVEAISIAKRKSHTQRHLAAVDQCWCHLPAPRQYTVRSENFEDLTDLTRTAESFGFPAVVKQEYGAGSVSVKLVENAQQCEEYVQEMTALKTLDPNGGFASNPMIMEFLEGVKYVVDLAIFEGRLLLAFVSWCGPSVLPYFISSSHLMPSGISQEKEAQIVAAAYQSCLHCGLENGVYNVDLKLTDHGPKLIEINPRAGGNFLPTWIKEVYGVDIFTVAFLIACNIQPQVWTPQPRGYSVGISCPIKQHFRAKEKTPEFDVILNSLNNKGLVKSSMITDVMDYTAPVATLNLSSFSKKREDAINNILLASQMLCIDSEDYPVRYFLEPFM</sequence>